<dbReference type="SUPFAM" id="SSF51182">
    <property type="entry name" value="RmlC-like cupins"/>
    <property type="match status" value="1"/>
</dbReference>
<protein>
    <submittedName>
        <fullName evidence="2">Cupin domain-containing protein</fullName>
    </submittedName>
</protein>
<dbReference type="InterPro" id="IPR014710">
    <property type="entry name" value="RmlC-like_jellyroll"/>
</dbReference>
<dbReference type="InterPro" id="IPR013096">
    <property type="entry name" value="Cupin_2"/>
</dbReference>
<dbReference type="Proteomes" id="UP001521150">
    <property type="component" value="Unassembled WGS sequence"/>
</dbReference>
<dbReference type="Pfam" id="PF07883">
    <property type="entry name" value="Cupin_2"/>
    <property type="match status" value="1"/>
</dbReference>
<dbReference type="InterPro" id="IPR011051">
    <property type="entry name" value="RmlC_Cupin_sf"/>
</dbReference>
<feature type="domain" description="Cupin type-2" evidence="1">
    <location>
        <begin position="34"/>
        <end position="94"/>
    </location>
</feature>
<proteinExistence type="predicted"/>
<organism evidence="2 3">
    <name type="scientific">Kibdelosporangium philippinense</name>
    <dbReference type="NCBI Taxonomy" id="211113"/>
    <lineage>
        <taxon>Bacteria</taxon>
        <taxon>Bacillati</taxon>
        <taxon>Actinomycetota</taxon>
        <taxon>Actinomycetes</taxon>
        <taxon>Pseudonocardiales</taxon>
        <taxon>Pseudonocardiaceae</taxon>
        <taxon>Kibdelosporangium</taxon>
    </lineage>
</organism>
<sequence length="122" mass="12751">MIHVENARTTESPNAVLNSLATPSLGSAELTVWRVSMRPGAEGPVHVIDREQVWTTLAGSVEITADGSTKLVQSGQSAILPAGEVRQVRVVDGPVDALVCMSVGGCATAPGSDERHPLPWAQ</sequence>
<evidence type="ECO:0000313" key="2">
    <source>
        <dbReference type="EMBL" id="MCE7011412.1"/>
    </source>
</evidence>
<reference evidence="2 3" key="1">
    <citation type="submission" date="2021-12" db="EMBL/GenBank/DDBJ databases">
        <title>Genome sequence of Kibdelosporangium philippinense ATCC 49844.</title>
        <authorList>
            <person name="Fedorov E.A."/>
            <person name="Omeragic M."/>
            <person name="Shalygina K.F."/>
            <person name="Maclea K.S."/>
        </authorList>
    </citation>
    <scope>NUCLEOTIDE SEQUENCE [LARGE SCALE GENOMIC DNA]</scope>
    <source>
        <strain evidence="2 3">ATCC 49844</strain>
    </source>
</reference>
<dbReference type="RefSeq" id="WP_233733877.1">
    <property type="nucleotide sequence ID" value="NZ_JAJVCN010000004.1"/>
</dbReference>
<comment type="caution">
    <text evidence="2">The sequence shown here is derived from an EMBL/GenBank/DDBJ whole genome shotgun (WGS) entry which is preliminary data.</text>
</comment>
<dbReference type="EMBL" id="JAJVCN010000004">
    <property type="protein sequence ID" value="MCE7011412.1"/>
    <property type="molecule type" value="Genomic_DNA"/>
</dbReference>
<evidence type="ECO:0000259" key="1">
    <source>
        <dbReference type="Pfam" id="PF07883"/>
    </source>
</evidence>
<dbReference type="Gene3D" id="2.60.120.10">
    <property type="entry name" value="Jelly Rolls"/>
    <property type="match status" value="1"/>
</dbReference>
<keyword evidence="3" id="KW-1185">Reference proteome</keyword>
<evidence type="ECO:0000313" key="3">
    <source>
        <dbReference type="Proteomes" id="UP001521150"/>
    </source>
</evidence>
<gene>
    <name evidence="2" type="ORF">LWC34_52675</name>
</gene>
<accession>A0ABS8ZYX6</accession>
<name>A0ABS8ZYX6_9PSEU</name>